<sequence length="223" mass="23844">MKLAPLLKIEKGVTAIIGSGGKTTLLRTLSGELPGRVLLCTSTHFQGYADLPTVLDPTEADLRKALAAHPIVCAAGRSPTGKLVDCGLPYETLADLADFVLVEADGSRRRPLKAHALHEPVIPLCTRQVICVVGLSGLHRPVSEVVHRPELFCPLVGCTPEDEATPERVARALVQEHLADTYFLNQAESSSALQDAKIIASHLKPQGSSVVAGSQWEKSYCVL</sequence>
<accession>A0A810PSK5</accession>
<dbReference type="Pfam" id="PF19842">
    <property type="entry name" value="YqeC"/>
    <property type="match status" value="1"/>
</dbReference>
<dbReference type="NCBIfam" id="TIGR03172">
    <property type="entry name" value="selenium cofactor biosynthesis protein YqeC"/>
    <property type="match status" value="1"/>
</dbReference>
<dbReference type="AlphaFoldDB" id="A0A810PSK5"/>
<keyword evidence="2" id="KW-1185">Reference proteome</keyword>
<evidence type="ECO:0000313" key="2">
    <source>
        <dbReference type="Proteomes" id="UP000681343"/>
    </source>
</evidence>
<proteinExistence type="predicted"/>
<dbReference type="KEGG" id="vfa:MM35RIKEN_09760"/>
<gene>
    <name evidence="1" type="ORF">MM35RIKEN_09760</name>
</gene>
<reference evidence="1" key="1">
    <citation type="submission" date="2020-09" db="EMBL/GenBank/DDBJ databases">
        <title>New species isolated from human feces.</title>
        <authorList>
            <person name="Kitahara M."/>
            <person name="Shigeno Y."/>
            <person name="Shime M."/>
            <person name="Matsumoto Y."/>
            <person name="Nakamura S."/>
            <person name="Motooka D."/>
            <person name="Fukuoka S."/>
            <person name="Nishikawa H."/>
            <person name="Benno Y."/>
        </authorList>
    </citation>
    <scope>NUCLEOTIDE SEQUENCE</scope>
    <source>
        <strain evidence="1">MM35</strain>
    </source>
</reference>
<evidence type="ECO:0000313" key="1">
    <source>
        <dbReference type="EMBL" id="BCK78784.1"/>
    </source>
</evidence>
<evidence type="ECO:0008006" key="3">
    <source>
        <dbReference type="Google" id="ProtNLM"/>
    </source>
</evidence>
<dbReference type="EMBL" id="AP023415">
    <property type="protein sequence ID" value="BCK78784.1"/>
    <property type="molecule type" value="Genomic_DNA"/>
</dbReference>
<dbReference type="RefSeq" id="WP_212819776.1">
    <property type="nucleotide sequence ID" value="NZ_AP023415.1"/>
</dbReference>
<dbReference type="Proteomes" id="UP000681343">
    <property type="component" value="Chromosome"/>
</dbReference>
<dbReference type="InterPro" id="IPR017587">
    <property type="entry name" value="YqeC"/>
</dbReference>
<name>A0A810PSK5_9FIRM</name>
<organism evidence="1 2">
    <name type="scientific">Vescimonas fastidiosa</name>
    <dbReference type="NCBI Taxonomy" id="2714353"/>
    <lineage>
        <taxon>Bacteria</taxon>
        <taxon>Bacillati</taxon>
        <taxon>Bacillota</taxon>
        <taxon>Clostridia</taxon>
        <taxon>Eubacteriales</taxon>
        <taxon>Oscillospiraceae</taxon>
        <taxon>Vescimonas</taxon>
    </lineage>
</organism>
<protein>
    <recommendedName>
        <fullName evidence="3">Selenium-dependent hydroxylase accessory protein YqeC</fullName>
    </recommendedName>
</protein>